<evidence type="ECO:0000259" key="1">
    <source>
        <dbReference type="Pfam" id="PF00534"/>
    </source>
</evidence>
<dbReference type="PANTHER" id="PTHR12526">
    <property type="entry name" value="GLYCOSYLTRANSFERASE"/>
    <property type="match status" value="1"/>
</dbReference>
<dbReference type="Proteomes" id="UP001266357">
    <property type="component" value="Unassembled WGS sequence"/>
</dbReference>
<dbReference type="RefSeq" id="WP_311581527.1">
    <property type="nucleotide sequence ID" value="NZ_JAVRIF010000005.1"/>
</dbReference>
<keyword evidence="4" id="KW-1185">Reference proteome</keyword>
<dbReference type="SUPFAM" id="SSF53756">
    <property type="entry name" value="UDP-Glycosyltransferase/glycogen phosphorylase"/>
    <property type="match status" value="1"/>
</dbReference>
<dbReference type="PANTHER" id="PTHR12526:SF630">
    <property type="entry name" value="GLYCOSYLTRANSFERASE"/>
    <property type="match status" value="1"/>
</dbReference>
<reference evidence="3 4" key="1">
    <citation type="submission" date="2023-09" db="EMBL/GenBank/DDBJ databases">
        <authorList>
            <person name="Rey-Velasco X."/>
        </authorList>
    </citation>
    <scope>NUCLEOTIDE SEQUENCE [LARGE SCALE GENOMIC DNA]</scope>
    <source>
        <strain evidence="3 4">W431</strain>
    </source>
</reference>
<dbReference type="InterPro" id="IPR001296">
    <property type="entry name" value="Glyco_trans_1"/>
</dbReference>
<evidence type="ECO:0000259" key="2">
    <source>
        <dbReference type="Pfam" id="PF13579"/>
    </source>
</evidence>
<dbReference type="Pfam" id="PF00534">
    <property type="entry name" value="Glycos_transf_1"/>
    <property type="match status" value="1"/>
</dbReference>
<dbReference type="EMBL" id="JAVRIF010000005">
    <property type="protein sequence ID" value="MDT0604074.1"/>
    <property type="molecule type" value="Genomic_DNA"/>
</dbReference>
<dbReference type="Gene3D" id="3.40.50.2000">
    <property type="entry name" value="Glycogen Phosphorylase B"/>
    <property type="match status" value="2"/>
</dbReference>
<evidence type="ECO:0000313" key="3">
    <source>
        <dbReference type="EMBL" id="MDT0604074.1"/>
    </source>
</evidence>
<proteinExistence type="predicted"/>
<feature type="domain" description="Glycosyltransferase subfamily 4-like N-terminal" evidence="2">
    <location>
        <begin position="28"/>
        <end position="153"/>
    </location>
</feature>
<dbReference type="Pfam" id="PF13579">
    <property type="entry name" value="Glyco_trans_4_4"/>
    <property type="match status" value="1"/>
</dbReference>
<comment type="caution">
    <text evidence="3">The sequence shown here is derived from an EMBL/GenBank/DDBJ whole genome shotgun (WGS) entry which is preliminary data.</text>
</comment>
<feature type="domain" description="Glycosyl transferase family 1" evidence="1">
    <location>
        <begin position="187"/>
        <end position="346"/>
    </location>
</feature>
<gene>
    <name evidence="3" type="ORF">RM573_10770</name>
</gene>
<name>A0ABU3A1M6_9GAMM</name>
<dbReference type="CDD" id="cd03808">
    <property type="entry name" value="GT4_CapM-like"/>
    <property type="match status" value="1"/>
</dbReference>
<dbReference type="InterPro" id="IPR028098">
    <property type="entry name" value="Glyco_trans_4-like_N"/>
</dbReference>
<protein>
    <submittedName>
        <fullName evidence="3">Glycosyltransferase family 4 protein</fullName>
    </submittedName>
</protein>
<sequence length="372" mass="42063">MSKIAFITAAPETISAFLLAYIKALSIHHDIHIITSLQDDQSIRGLDSKITVHKVNIQRDPKIFADLKSLAVLYRLFKKERYELVHSFTPKAGLLTQLSAFMARVPIRLHTFTGQVWATKQGVARAVLKTLDRITARLATYCLIDSPSQKAFLLKEKLLTDKQCSVLASGSISGVNIEKYRFSQENRTQLRIKHHIADDDFVFMFVGRLKKDKGVPELLAAFQQINHDDKVKLFILGSDEENLSEQFNQIANLHYLGFTPNAEDYYAFADVLCLPSHREGFGNVIIEAASCQLPALASNIYGLSDAVEHNGTGILHPVKDQQAIATAMQSFIDNPDKLNEMRKRCRARIEESFDEKILVHEFMHFYQTLGLK</sequence>
<evidence type="ECO:0000313" key="4">
    <source>
        <dbReference type="Proteomes" id="UP001266357"/>
    </source>
</evidence>
<organism evidence="3 4">
    <name type="scientific">Thalassotalea castellviae</name>
    <dbReference type="NCBI Taxonomy" id="3075612"/>
    <lineage>
        <taxon>Bacteria</taxon>
        <taxon>Pseudomonadati</taxon>
        <taxon>Pseudomonadota</taxon>
        <taxon>Gammaproteobacteria</taxon>
        <taxon>Alteromonadales</taxon>
        <taxon>Colwelliaceae</taxon>
        <taxon>Thalassotalea</taxon>
    </lineage>
</organism>
<accession>A0ABU3A1M6</accession>